<dbReference type="InterPro" id="IPR052895">
    <property type="entry name" value="HetReg/Transcr_Mod"/>
</dbReference>
<dbReference type="Proteomes" id="UP000799770">
    <property type="component" value="Unassembled WGS sequence"/>
</dbReference>
<evidence type="ECO:0000313" key="2">
    <source>
        <dbReference type="EMBL" id="KAF2111920.1"/>
    </source>
</evidence>
<dbReference type="OrthoDB" id="2157530at2759"/>
<protein>
    <submittedName>
        <fullName evidence="2">Heterokaryon incompatibility protein-domain-containing protein</fullName>
    </submittedName>
</protein>
<organism evidence="2 3">
    <name type="scientific">Lophiotrema nucula</name>
    <dbReference type="NCBI Taxonomy" id="690887"/>
    <lineage>
        <taxon>Eukaryota</taxon>
        <taxon>Fungi</taxon>
        <taxon>Dikarya</taxon>
        <taxon>Ascomycota</taxon>
        <taxon>Pezizomycotina</taxon>
        <taxon>Dothideomycetes</taxon>
        <taxon>Pleosporomycetidae</taxon>
        <taxon>Pleosporales</taxon>
        <taxon>Lophiotremataceae</taxon>
        <taxon>Lophiotrema</taxon>
    </lineage>
</organism>
<dbReference type="EMBL" id="ML977333">
    <property type="protein sequence ID" value="KAF2111920.1"/>
    <property type="molecule type" value="Genomic_DNA"/>
</dbReference>
<name>A0A6A5YXU6_9PLEO</name>
<gene>
    <name evidence="2" type="ORF">BDV96DRAFT_690257</name>
</gene>
<dbReference type="InterPro" id="IPR010730">
    <property type="entry name" value="HET"/>
</dbReference>
<dbReference type="AlphaFoldDB" id="A0A6A5YXU6"/>
<dbReference type="PANTHER" id="PTHR24148">
    <property type="entry name" value="ANKYRIN REPEAT DOMAIN-CONTAINING PROTEIN 39 HOMOLOG-RELATED"/>
    <property type="match status" value="1"/>
</dbReference>
<reference evidence="2" key="1">
    <citation type="journal article" date="2020" name="Stud. Mycol.">
        <title>101 Dothideomycetes genomes: a test case for predicting lifestyles and emergence of pathogens.</title>
        <authorList>
            <person name="Haridas S."/>
            <person name="Albert R."/>
            <person name="Binder M."/>
            <person name="Bloem J."/>
            <person name="Labutti K."/>
            <person name="Salamov A."/>
            <person name="Andreopoulos B."/>
            <person name="Baker S."/>
            <person name="Barry K."/>
            <person name="Bills G."/>
            <person name="Bluhm B."/>
            <person name="Cannon C."/>
            <person name="Castanera R."/>
            <person name="Culley D."/>
            <person name="Daum C."/>
            <person name="Ezra D."/>
            <person name="Gonzalez J."/>
            <person name="Henrissat B."/>
            <person name="Kuo A."/>
            <person name="Liang C."/>
            <person name="Lipzen A."/>
            <person name="Lutzoni F."/>
            <person name="Magnuson J."/>
            <person name="Mondo S."/>
            <person name="Nolan M."/>
            <person name="Ohm R."/>
            <person name="Pangilinan J."/>
            <person name="Park H.-J."/>
            <person name="Ramirez L."/>
            <person name="Alfaro M."/>
            <person name="Sun H."/>
            <person name="Tritt A."/>
            <person name="Yoshinaga Y."/>
            <person name="Zwiers L.-H."/>
            <person name="Turgeon B."/>
            <person name="Goodwin S."/>
            <person name="Spatafora J."/>
            <person name="Crous P."/>
            <person name="Grigoriev I."/>
        </authorList>
    </citation>
    <scope>NUCLEOTIDE SEQUENCE</scope>
    <source>
        <strain evidence="2">CBS 627.86</strain>
    </source>
</reference>
<sequence>MQADVPSDEDSVKTVLEKNLVLDGNRYLDPCAFPRAFMYISLPKGNWIRILELQPGGLNDPIHCSLIPHDLDYDYEIDTDFDALSYTWGIQRPDVKEDWGHIICNNSHKAIGQNLFEALKVFRLPDESRLIWADALCINQDDLRERSSQVQLMRRIYEQASRTIVWIGNAESSIEVHGALSMICELALHLQRADKEYKDYVTSTLKGTKPHFWIWNKCFVVDPPEGYDWEPSNGDPRLLLIYQLFNKDWFNRVWVIQEVALARDAVVRWGAGSVNCDWLGFAAAWMREHTSLIWGRSEWGFFTSEHAFLMQMYRMGCNNYTFTNLLLHTRYAKATDPKDRIYGLMGLATIEPDLCQGEFTMLLPDYEKSKVEVYTALAKKLICHYKDLRLLSSVSHDFKIDDTWPSWVPDWTKTPGTSFIGHENRPMGEWSPSAYSSPLSPWSLAVEGFIVSSSFEKLSAPNPEHVITQPKGEVVLSILKNLTVVHKSGDGIEAKAEMLVVGESQRGSGYRNFMRFLRLCQKDAQSISAAYDDAIDTPFGDFMLDVLGNCYNRRFFRTAEGMVGLGPGKMEEGDVLCLLFGATVPYILRPVEDGRYRLVGPCYVHDLLDDDGVMQMWRDGGEKRTMFEIY</sequence>
<keyword evidence="3" id="KW-1185">Reference proteome</keyword>
<accession>A0A6A5YXU6</accession>
<dbReference type="PANTHER" id="PTHR24148:SF64">
    <property type="entry name" value="HETEROKARYON INCOMPATIBILITY DOMAIN-CONTAINING PROTEIN"/>
    <property type="match status" value="1"/>
</dbReference>
<evidence type="ECO:0000313" key="3">
    <source>
        <dbReference type="Proteomes" id="UP000799770"/>
    </source>
</evidence>
<evidence type="ECO:0000259" key="1">
    <source>
        <dbReference type="Pfam" id="PF06985"/>
    </source>
</evidence>
<dbReference type="Pfam" id="PF06985">
    <property type="entry name" value="HET"/>
    <property type="match status" value="1"/>
</dbReference>
<proteinExistence type="predicted"/>
<feature type="domain" description="Heterokaryon incompatibility" evidence="1">
    <location>
        <begin position="81"/>
        <end position="258"/>
    </location>
</feature>
<dbReference type="Pfam" id="PF26639">
    <property type="entry name" value="Het-6_barrel"/>
    <property type="match status" value="1"/>
</dbReference>